<evidence type="ECO:0000256" key="2">
    <source>
        <dbReference type="ARBA" id="ARBA00032904"/>
    </source>
</evidence>
<evidence type="ECO:0000256" key="3">
    <source>
        <dbReference type="PROSITE-ProRule" id="PRU00520"/>
    </source>
</evidence>
<proteinExistence type="inferred from homology"/>
<name>A0ABS1H3B8_9BACL</name>
<organism evidence="6 7">
    <name type="scientific">Viridibacillus soli</name>
    <dbReference type="NCBI Taxonomy" id="2798301"/>
    <lineage>
        <taxon>Bacteria</taxon>
        <taxon>Bacillati</taxon>
        <taxon>Bacillota</taxon>
        <taxon>Bacilli</taxon>
        <taxon>Bacillales</taxon>
        <taxon>Caryophanaceae</taxon>
        <taxon>Viridibacillus</taxon>
    </lineage>
</organism>
<evidence type="ECO:0000256" key="1">
    <source>
        <dbReference type="ARBA" id="ARBA00015991"/>
    </source>
</evidence>
<evidence type="ECO:0000313" key="7">
    <source>
        <dbReference type="Proteomes" id="UP000618943"/>
    </source>
</evidence>
<dbReference type="RefSeq" id="WP_100797468.1">
    <property type="nucleotide sequence ID" value="NZ_JAEOAH010000003.1"/>
</dbReference>
<dbReference type="Pfam" id="PF00708">
    <property type="entry name" value="Acylphosphatase"/>
    <property type="match status" value="1"/>
</dbReference>
<evidence type="ECO:0000256" key="4">
    <source>
        <dbReference type="RuleBase" id="RU004168"/>
    </source>
</evidence>
<reference evidence="6 7" key="1">
    <citation type="submission" date="2020-12" db="EMBL/GenBank/DDBJ databases">
        <title>YIM B01967 draft genome.</title>
        <authorList>
            <person name="Yan X."/>
        </authorList>
    </citation>
    <scope>NUCLEOTIDE SEQUENCE [LARGE SCALE GENOMIC DNA]</scope>
    <source>
        <strain evidence="6 7">YIM B01967</strain>
    </source>
</reference>
<comment type="caution">
    <text evidence="6">The sequence shown here is derived from an EMBL/GenBank/DDBJ whole genome shotgun (WGS) entry which is preliminary data.</text>
</comment>
<comment type="similarity">
    <text evidence="4">Belongs to the acylphosphatase family.</text>
</comment>
<feature type="domain" description="Acylphosphatase-like" evidence="5">
    <location>
        <begin position="4"/>
        <end position="93"/>
    </location>
</feature>
<comment type="caution">
    <text evidence="3">Lacks conserved residue(s) required for the propagation of feature annotation.</text>
</comment>
<dbReference type="PROSITE" id="PS51160">
    <property type="entry name" value="ACYLPHOSPHATASE_3"/>
    <property type="match status" value="1"/>
</dbReference>
<dbReference type="InterPro" id="IPR036046">
    <property type="entry name" value="Acylphosphatase-like_dom_sf"/>
</dbReference>
<dbReference type="InterPro" id="IPR001792">
    <property type="entry name" value="Acylphosphatase-like_dom"/>
</dbReference>
<accession>A0ABS1H3B8</accession>
<protein>
    <recommendedName>
        <fullName evidence="1">Acylphosphatase</fullName>
    </recommendedName>
    <alternativeName>
        <fullName evidence="2">Acylphosphate phosphohydrolase</fullName>
    </alternativeName>
</protein>
<evidence type="ECO:0000313" key="6">
    <source>
        <dbReference type="EMBL" id="MBK3493890.1"/>
    </source>
</evidence>
<gene>
    <name evidence="6" type="ORF">JFL43_03260</name>
</gene>
<dbReference type="EMBL" id="JAEOAH010000003">
    <property type="protein sequence ID" value="MBK3493890.1"/>
    <property type="molecule type" value="Genomic_DNA"/>
</dbReference>
<keyword evidence="7" id="KW-1185">Reference proteome</keyword>
<dbReference type="Gene3D" id="3.30.70.100">
    <property type="match status" value="1"/>
</dbReference>
<dbReference type="Proteomes" id="UP000618943">
    <property type="component" value="Unassembled WGS sequence"/>
</dbReference>
<dbReference type="SUPFAM" id="SSF54975">
    <property type="entry name" value="Acylphosphatase/BLUF domain-like"/>
    <property type="match status" value="1"/>
</dbReference>
<sequence length="93" mass="10815">MNKRAHIIFNGNVQNHGYRFFIKQKAIEIGLKGTCFLNELEQIEVDIEGTIEQIDQFLQFVQRGVNPQTEKNSFRVELHNDLKGYTSMESDIV</sequence>
<evidence type="ECO:0000259" key="5">
    <source>
        <dbReference type="PROSITE" id="PS51160"/>
    </source>
</evidence>